<feature type="transmembrane region" description="Helical" evidence="8">
    <location>
        <begin position="125"/>
        <end position="143"/>
    </location>
</feature>
<organism evidence="10">
    <name type="scientific">hydrothermal vent metagenome</name>
    <dbReference type="NCBI Taxonomy" id="652676"/>
    <lineage>
        <taxon>unclassified sequences</taxon>
        <taxon>metagenomes</taxon>
        <taxon>ecological metagenomes</taxon>
    </lineage>
</organism>
<dbReference type="AlphaFoldDB" id="A0A3B0U8A5"/>
<dbReference type="Pfam" id="PF00909">
    <property type="entry name" value="Ammonium_transp"/>
    <property type="match status" value="1"/>
</dbReference>
<keyword evidence="3" id="KW-0813">Transport</keyword>
<dbReference type="EMBL" id="UOEQ01000370">
    <property type="protein sequence ID" value="VAW21717.1"/>
    <property type="molecule type" value="Genomic_DNA"/>
</dbReference>
<reference evidence="10" key="1">
    <citation type="submission" date="2018-06" db="EMBL/GenBank/DDBJ databases">
        <authorList>
            <person name="Zhirakovskaya E."/>
        </authorList>
    </citation>
    <scope>NUCLEOTIDE SEQUENCE</scope>
</reference>
<evidence type="ECO:0000256" key="4">
    <source>
        <dbReference type="ARBA" id="ARBA00022692"/>
    </source>
</evidence>
<dbReference type="SUPFAM" id="SSF111352">
    <property type="entry name" value="Ammonium transporter"/>
    <property type="match status" value="1"/>
</dbReference>
<feature type="transmembrane region" description="Helical" evidence="8">
    <location>
        <begin position="178"/>
        <end position="197"/>
    </location>
</feature>
<dbReference type="GO" id="GO:0008519">
    <property type="term" value="F:ammonium channel activity"/>
    <property type="evidence" value="ECO:0007669"/>
    <property type="project" value="InterPro"/>
</dbReference>
<dbReference type="PANTHER" id="PTHR11730:SF62">
    <property type="entry name" value="AMMONIUM TRANSPORTER SLL1017-RELATED"/>
    <property type="match status" value="1"/>
</dbReference>
<evidence type="ECO:0000256" key="8">
    <source>
        <dbReference type="SAM" id="Phobius"/>
    </source>
</evidence>
<keyword evidence="6 8" id="KW-0472">Membrane</keyword>
<feature type="domain" description="Ammonium transporter AmtB-like" evidence="9">
    <location>
        <begin position="90"/>
        <end position="475"/>
    </location>
</feature>
<comment type="similarity">
    <text evidence="2">Belongs to the ammonia transporter channel (TC 1.A.11.2) family.</text>
</comment>
<evidence type="ECO:0000256" key="7">
    <source>
        <dbReference type="ARBA" id="ARBA00023177"/>
    </source>
</evidence>
<keyword evidence="7" id="KW-0924">Ammonia transport</keyword>
<feature type="transmembrane region" description="Helical" evidence="8">
    <location>
        <begin position="397"/>
        <end position="417"/>
    </location>
</feature>
<protein>
    <submittedName>
        <fullName evidence="10">Ammonium transporter</fullName>
    </submittedName>
</protein>
<dbReference type="InterPro" id="IPR019879">
    <property type="entry name" value="Ammonium_transptr_marine"/>
</dbReference>
<dbReference type="InterPro" id="IPR029020">
    <property type="entry name" value="Ammonium/urea_transptr"/>
</dbReference>
<dbReference type="NCBIfam" id="TIGR03644">
    <property type="entry name" value="marine_trans_1"/>
    <property type="match status" value="1"/>
</dbReference>
<dbReference type="InterPro" id="IPR024041">
    <property type="entry name" value="NH4_transpt_AmtB-like_dom"/>
</dbReference>
<feature type="transmembrane region" description="Helical" evidence="8">
    <location>
        <begin position="84"/>
        <end position="104"/>
    </location>
</feature>
<gene>
    <name evidence="10" type="ORF">MNBD_ALPHA11-1051</name>
</gene>
<keyword evidence="4 8" id="KW-0812">Transmembrane</keyword>
<dbReference type="GO" id="GO:0016020">
    <property type="term" value="C:membrane"/>
    <property type="evidence" value="ECO:0007669"/>
    <property type="project" value="UniProtKB-SubCell"/>
</dbReference>
<evidence type="ECO:0000256" key="1">
    <source>
        <dbReference type="ARBA" id="ARBA00004141"/>
    </source>
</evidence>
<evidence type="ECO:0000256" key="5">
    <source>
        <dbReference type="ARBA" id="ARBA00022989"/>
    </source>
</evidence>
<dbReference type="Gene3D" id="1.10.3430.10">
    <property type="entry name" value="Ammonium transporter AmtB like domains"/>
    <property type="match status" value="1"/>
</dbReference>
<dbReference type="PROSITE" id="PS01219">
    <property type="entry name" value="AMMONIUM_TRANSP"/>
    <property type="match status" value="1"/>
</dbReference>
<feature type="transmembrane region" description="Helical" evidence="8">
    <location>
        <begin position="204"/>
        <end position="226"/>
    </location>
</feature>
<evidence type="ECO:0000259" key="9">
    <source>
        <dbReference type="Pfam" id="PF00909"/>
    </source>
</evidence>
<feature type="transmembrane region" description="Helical" evidence="8">
    <location>
        <begin position="317"/>
        <end position="340"/>
    </location>
</feature>
<evidence type="ECO:0000256" key="2">
    <source>
        <dbReference type="ARBA" id="ARBA00005887"/>
    </source>
</evidence>
<evidence type="ECO:0000256" key="3">
    <source>
        <dbReference type="ARBA" id="ARBA00022448"/>
    </source>
</evidence>
<evidence type="ECO:0000313" key="10">
    <source>
        <dbReference type="EMBL" id="VAW21717.1"/>
    </source>
</evidence>
<comment type="subcellular location">
    <subcellularLocation>
        <location evidence="1">Membrane</location>
        <topology evidence="1">Multi-pass membrane protein</topology>
    </subcellularLocation>
</comment>
<feature type="transmembrane region" description="Helical" evidence="8">
    <location>
        <begin position="371"/>
        <end position="390"/>
    </location>
</feature>
<feature type="transmembrane region" description="Helical" evidence="8">
    <location>
        <begin position="280"/>
        <end position="297"/>
    </location>
</feature>
<evidence type="ECO:0000256" key="6">
    <source>
        <dbReference type="ARBA" id="ARBA00023136"/>
    </source>
</evidence>
<sequence length="478" mass="49719">MTRFLSLPNALVLAFLALFIAITPVAAQSVDINSTIITTLEAIGASASEAALEDGATEEEAALAAGSAISSTVADTFGDRDAKIFNTLLFLIGGFLVMWMAAGFTMLETGLVRKKNVSMQALKNIALYSIAGLMFWLVGYNVMYGGEAGGFIGTFAPYNFPEVGQDTAEAGYSTASDWFFQMAFVAATASIVSGAVAERVKLWAFLAFTVVLTGILYPITGMWQWGGGWLAEIGFSDFAGSTLVHSVGGWAALAGVIFIGAREGKYGANGSVTPMPGSSIPLATLGMFILWMGWFGFNGASQLAMGTIADVGDISRIFANTNLAAASGAITAMILVQLIYKKVDVTMVINGALAGLVSITAEPLAPSVLQTLFIGGVGGAIVVFTIPLLDKLKLDDVVGAIPVHLLAGIWGTMITPLSGSGTFATQAIGVVAIGAFTFVASSIVWLILKATIGIRVSKEDEALGLDKSEVGVEAYPEF</sequence>
<proteinExistence type="inferred from homology"/>
<keyword evidence="5 8" id="KW-1133">Transmembrane helix</keyword>
<feature type="transmembrane region" description="Helical" evidence="8">
    <location>
        <begin position="423"/>
        <end position="448"/>
    </location>
</feature>
<accession>A0A3B0U8A5</accession>
<dbReference type="PANTHER" id="PTHR11730">
    <property type="entry name" value="AMMONIUM TRANSPORTER"/>
    <property type="match status" value="1"/>
</dbReference>
<feature type="transmembrane region" description="Helical" evidence="8">
    <location>
        <begin position="347"/>
        <end position="365"/>
    </location>
</feature>
<feature type="transmembrane region" description="Helical" evidence="8">
    <location>
        <begin position="238"/>
        <end position="259"/>
    </location>
</feature>
<dbReference type="GO" id="GO:0097272">
    <property type="term" value="P:ammonium homeostasis"/>
    <property type="evidence" value="ECO:0007669"/>
    <property type="project" value="TreeGrafter"/>
</dbReference>
<dbReference type="InterPro" id="IPR018047">
    <property type="entry name" value="Ammonium_transpt_CS"/>
</dbReference>
<name>A0A3B0U8A5_9ZZZZ</name>